<gene>
    <name evidence="4" type="ORF">GGR90_002537</name>
</gene>
<comment type="caution">
    <text evidence="4">The sequence shown here is derived from an EMBL/GenBank/DDBJ whole genome shotgun (WGS) entry which is preliminary data.</text>
</comment>
<dbReference type="AlphaFoldDB" id="A0A7X5XSY2"/>
<dbReference type="RefSeq" id="WP_167921797.1">
    <property type="nucleotide sequence ID" value="NZ_JAATIT010000003.1"/>
</dbReference>
<dbReference type="EMBL" id="JAATIT010000003">
    <property type="protein sequence ID" value="NJB90343.1"/>
    <property type="molecule type" value="Genomic_DNA"/>
</dbReference>
<proteinExistence type="predicted"/>
<keyword evidence="5" id="KW-1185">Reference proteome</keyword>
<feature type="chain" id="PRO_5031571348" evidence="2">
    <location>
        <begin position="23"/>
        <end position="395"/>
    </location>
</feature>
<evidence type="ECO:0000313" key="5">
    <source>
        <dbReference type="Proteomes" id="UP000535078"/>
    </source>
</evidence>
<evidence type="ECO:0000313" key="4">
    <source>
        <dbReference type="EMBL" id="NJB90343.1"/>
    </source>
</evidence>
<dbReference type="GO" id="GO:0016788">
    <property type="term" value="F:hydrolase activity, acting on ester bonds"/>
    <property type="evidence" value="ECO:0007669"/>
    <property type="project" value="UniProtKB-ARBA"/>
</dbReference>
<dbReference type="InterPro" id="IPR053140">
    <property type="entry name" value="GDSL_Rv0518-like"/>
</dbReference>
<evidence type="ECO:0000256" key="2">
    <source>
        <dbReference type="SAM" id="SignalP"/>
    </source>
</evidence>
<dbReference type="InterPro" id="IPR036514">
    <property type="entry name" value="SGNH_hydro_sf"/>
</dbReference>
<accession>A0A7X5XSY2</accession>
<feature type="signal peptide" evidence="2">
    <location>
        <begin position="1"/>
        <end position="22"/>
    </location>
</feature>
<dbReference type="CDD" id="cd01830">
    <property type="entry name" value="XynE_like"/>
    <property type="match status" value="1"/>
</dbReference>
<keyword evidence="2" id="KW-0732">Signal</keyword>
<dbReference type="PANTHER" id="PTHR43784:SF2">
    <property type="entry name" value="GDSL-LIKE LIPASE_ACYLHYDROLASE, PUTATIVE (AFU_ORTHOLOGUE AFUA_2G00820)-RELATED"/>
    <property type="match status" value="1"/>
</dbReference>
<reference evidence="4 5" key="1">
    <citation type="submission" date="2020-03" db="EMBL/GenBank/DDBJ databases">
        <title>Genomic Encyclopedia of Type Strains, Phase IV (KMG-IV): sequencing the most valuable type-strain genomes for metagenomic binning, comparative biology and taxonomic classification.</title>
        <authorList>
            <person name="Goeker M."/>
        </authorList>
    </citation>
    <scope>NUCLEOTIDE SEQUENCE [LARGE SCALE GENOMIC DNA]</scope>
    <source>
        <strain evidence="4 5">DSM 25229</strain>
    </source>
</reference>
<evidence type="ECO:0000256" key="1">
    <source>
        <dbReference type="SAM" id="MobiDB-lite"/>
    </source>
</evidence>
<dbReference type="InterPro" id="IPR013830">
    <property type="entry name" value="SGNH_hydro"/>
</dbReference>
<organism evidence="4 5">
    <name type="scientific">Sphingopyxis italica</name>
    <dbReference type="NCBI Taxonomy" id="1129133"/>
    <lineage>
        <taxon>Bacteria</taxon>
        <taxon>Pseudomonadati</taxon>
        <taxon>Pseudomonadota</taxon>
        <taxon>Alphaproteobacteria</taxon>
        <taxon>Sphingomonadales</taxon>
        <taxon>Sphingomonadaceae</taxon>
        <taxon>Sphingopyxis</taxon>
    </lineage>
</organism>
<dbReference type="PANTHER" id="PTHR43784">
    <property type="entry name" value="GDSL-LIKE LIPASE/ACYLHYDROLASE, PUTATIVE (AFU_ORTHOLOGUE AFUA_2G00820)-RELATED"/>
    <property type="match status" value="1"/>
</dbReference>
<dbReference type="Pfam" id="PF13472">
    <property type="entry name" value="Lipase_GDSL_2"/>
    <property type="match status" value="1"/>
</dbReference>
<feature type="region of interest" description="Disordered" evidence="1">
    <location>
        <begin position="361"/>
        <end position="383"/>
    </location>
</feature>
<protein>
    <submittedName>
        <fullName evidence="4">Lysophospholipase L1-like esterase</fullName>
    </submittedName>
</protein>
<sequence>MRRLWKPFVAAGALLLVAAAPAKGEWTPAWSASMWEAANEKQEVAIENATVRFAVRVGAEGGAIRLRLSHEYGGKPLTIGAASVGRPGENAVPVRFGGRPTVRVPAGETLISDAAELRVDAFDVIEISIYLPGSVELDTVHGASGDKTLISAPGNFTRTPFAAVRTSDHRPLLAGVDVLGKAARPVIVAFGDSITDNTGCAIDAVPICRWGDVLGRRLARVGKPHVVVTQAISGNRVVSHGAGPSAVERFDRDVLALPGVTHVVILEGVNDIGSSGRRRPDGTTAPTISYEQLIDGYQKLVASAHRRGIKAIGMTILPFEGANYHTDAGEAMRMRVNDWIRTSGTFDAVVDMEKFVADPSNPKRLDPALQRGDNLHPDGRGQTRIGEAVPLDIFE</sequence>
<dbReference type="Gene3D" id="3.40.50.1110">
    <property type="entry name" value="SGNH hydrolase"/>
    <property type="match status" value="1"/>
</dbReference>
<dbReference type="Proteomes" id="UP000535078">
    <property type="component" value="Unassembled WGS sequence"/>
</dbReference>
<dbReference type="SUPFAM" id="SSF52266">
    <property type="entry name" value="SGNH hydrolase"/>
    <property type="match status" value="1"/>
</dbReference>
<name>A0A7X5XSY2_9SPHN</name>
<evidence type="ECO:0000259" key="3">
    <source>
        <dbReference type="Pfam" id="PF13472"/>
    </source>
</evidence>
<feature type="domain" description="SGNH hydrolase-type esterase" evidence="3">
    <location>
        <begin position="189"/>
        <end position="382"/>
    </location>
</feature>